<sequence>MVQMTCAALRSSPYLAGALREDAWKPVNMLTWRVKLFSARPGIHACFHSLIGASCVCRHTTSLSDACGASPLSSPPIAHTRHSSLTQHPKYLPPYRPYTG</sequence>
<accession>A0ACC3S7J5</accession>
<protein>
    <submittedName>
        <fullName evidence="1">Uncharacterized protein</fullName>
    </submittedName>
</protein>
<keyword evidence="2" id="KW-1185">Reference proteome</keyword>
<dbReference type="Proteomes" id="UP001320706">
    <property type="component" value="Unassembled WGS sequence"/>
</dbReference>
<evidence type="ECO:0000313" key="2">
    <source>
        <dbReference type="Proteomes" id="UP001320706"/>
    </source>
</evidence>
<evidence type="ECO:0000313" key="1">
    <source>
        <dbReference type="EMBL" id="KAK8200957.1"/>
    </source>
</evidence>
<reference evidence="1" key="1">
    <citation type="submission" date="2024-02" db="EMBL/GenBank/DDBJ databases">
        <title>Metagenome Assembled Genome of Zalaria obscura JY119.</title>
        <authorList>
            <person name="Vighnesh L."/>
            <person name="Jagadeeshwari U."/>
            <person name="Venkata Ramana C."/>
            <person name="Sasikala C."/>
        </authorList>
    </citation>
    <scope>NUCLEOTIDE SEQUENCE</scope>
    <source>
        <strain evidence="1">JY119</strain>
    </source>
</reference>
<comment type="caution">
    <text evidence="1">The sequence shown here is derived from an EMBL/GenBank/DDBJ whole genome shotgun (WGS) entry which is preliminary data.</text>
</comment>
<proteinExistence type="predicted"/>
<organism evidence="1 2">
    <name type="scientific">Zalaria obscura</name>
    <dbReference type="NCBI Taxonomy" id="2024903"/>
    <lineage>
        <taxon>Eukaryota</taxon>
        <taxon>Fungi</taxon>
        <taxon>Dikarya</taxon>
        <taxon>Ascomycota</taxon>
        <taxon>Pezizomycotina</taxon>
        <taxon>Dothideomycetes</taxon>
        <taxon>Dothideomycetidae</taxon>
        <taxon>Dothideales</taxon>
        <taxon>Zalariaceae</taxon>
        <taxon>Zalaria</taxon>
    </lineage>
</organism>
<dbReference type="EMBL" id="JAMKPW020000038">
    <property type="protein sequence ID" value="KAK8200957.1"/>
    <property type="molecule type" value="Genomic_DNA"/>
</dbReference>
<name>A0ACC3S7J5_9PEZI</name>
<gene>
    <name evidence="1" type="ORF">M8818_006276</name>
</gene>